<evidence type="ECO:0000313" key="1">
    <source>
        <dbReference type="EMBL" id="CAD9530767.1"/>
    </source>
</evidence>
<dbReference type="EMBL" id="HBGW01019767">
    <property type="protein sequence ID" value="CAD9530767.1"/>
    <property type="molecule type" value="Transcribed_RNA"/>
</dbReference>
<reference evidence="1" key="1">
    <citation type="submission" date="2021-01" db="EMBL/GenBank/DDBJ databases">
        <authorList>
            <person name="Corre E."/>
            <person name="Pelletier E."/>
            <person name="Niang G."/>
            <person name="Scheremetjew M."/>
            <person name="Finn R."/>
            <person name="Kale V."/>
            <person name="Holt S."/>
            <person name="Cochrane G."/>
            <person name="Meng A."/>
            <person name="Brown T."/>
            <person name="Cohen L."/>
        </authorList>
    </citation>
    <scope>NUCLEOTIDE SEQUENCE</scope>
    <source>
        <strain evidence="1">RCC3387</strain>
    </source>
</reference>
<protein>
    <submittedName>
        <fullName evidence="1">Uncharacterized protein</fullName>
    </submittedName>
</protein>
<dbReference type="AlphaFoldDB" id="A0A7S2IW21"/>
<proteinExistence type="predicted"/>
<organism evidence="1">
    <name type="scientific">Zooxanthella nutricula</name>
    <dbReference type="NCBI Taxonomy" id="1333877"/>
    <lineage>
        <taxon>Eukaryota</taxon>
        <taxon>Sar</taxon>
        <taxon>Alveolata</taxon>
        <taxon>Dinophyceae</taxon>
        <taxon>Peridiniales</taxon>
        <taxon>Peridiniales incertae sedis</taxon>
        <taxon>Zooxanthella</taxon>
    </lineage>
</organism>
<accession>A0A7S2IW21</accession>
<sequence>MSDGGADFTGLCKFENCTFQLCPPANDRWHPWPFFRRFYDAARSLGTEFVVMLEPDNTVHGPITRPPPADAGGLYVPSRSFGLREYVEQLAAQRAPGFAWTKKAMQAGLAGGSYFRTAAVLDAFSDEAVAKIDWNYVAERVTKEVFSSDFAMQYALAARGWHIEAWEDSAQMSRDPDMPSAGPKDAAFRHYCACYPGGKPTYKLHLAREDKALVAEPPKVYSQTNSVCQLCYNHSRYVELWGSSMCTSAIPFSYSALLMKRYHPELQDGCRKFLPWLCKYDPG</sequence>
<name>A0A7S2IW21_9DINO</name>
<gene>
    <name evidence="1" type="ORF">BRAN1462_LOCUS12511</name>
</gene>